<evidence type="ECO:0000313" key="2">
    <source>
        <dbReference type="Proteomes" id="UP000827092"/>
    </source>
</evidence>
<accession>A0AAV6V5I2</accession>
<name>A0AAV6V5I2_9ARAC</name>
<organism evidence="1 2">
    <name type="scientific">Oedothorax gibbosus</name>
    <dbReference type="NCBI Taxonomy" id="931172"/>
    <lineage>
        <taxon>Eukaryota</taxon>
        <taxon>Metazoa</taxon>
        <taxon>Ecdysozoa</taxon>
        <taxon>Arthropoda</taxon>
        <taxon>Chelicerata</taxon>
        <taxon>Arachnida</taxon>
        <taxon>Araneae</taxon>
        <taxon>Araneomorphae</taxon>
        <taxon>Entelegynae</taxon>
        <taxon>Araneoidea</taxon>
        <taxon>Linyphiidae</taxon>
        <taxon>Erigoninae</taxon>
        <taxon>Oedothorax</taxon>
    </lineage>
</organism>
<keyword evidence="2" id="KW-1185">Reference proteome</keyword>
<proteinExistence type="predicted"/>
<reference evidence="1 2" key="1">
    <citation type="journal article" date="2022" name="Nat. Ecol. Evol.">
        <title>A masculinizing supergene underlies an exaggerated male reproductive morph in a spider.</title>
        <authorList>
            <person name="Hendrickx F."/>
            <person name="De Corte Z."/>
            <person name="Sonet G."/>
            <person name="Van Belleghem S.M."/>
            <person name="Kostlbacher S."/>
            <person name="Vangestel C."/>
        </authorList>
    </citation>
    <scope>NUCLEOTIDE SEQUENCE [LARGE SCALE GENOMIC DNA]</scope>
    <source>
        <strain evidence="1">W744_W776</strain>
    </source>
</reference>
<dbReference type="Proteomes" id="UP000827092">
    <property type="component" value="Unassembled WGS sequence"/>
</dbReference>
<protein>
    <submittedName>
        <fullName evidence="1">Uncharacterized protein</fullName>
    </submittedName>
</protein>
<dbReference type="AlphaFoldDB" id="A0AAV6V5I2"/>
<comment type="caution">
    <text evidence="1">The sequence shown here is derived from an EMBL/GenBank/DDBJ whole genome shotgun (WGS) entry which is preliminary data.</text>
</comment>
<gene>
    <name evidence="1" type="ORF">JTE90_019812</name>
</gene>
<evidence type="ECO:0000313" key="1">
    <source>
        <dbReference type="EMBL" id="KAG8191877.1"/>
    </source>
</evidence>
<sequence>MTGLYFLGDVLIPRDLSLAYSSALRSRPTCESSDKETTRIKSLFQSKRDGCKNGFAQKTSPFSTEDTEMFYENKISRK</sequence>
<dbReference type="EMBL" id="JAFNEN010000150">
    <property type="protein sequence ID" value="KAG8191877.1"/>
    <property type="molecule type" value="Genomic_DNA"/>
</dbReference>